<dbReference type="PANTHER" id="PTHR22765:SF434">
    <property type="entry name" value="GB|AAD18119.1-RELATED"/>
    <property type="match status" value="1"/>
</dbReference>
<dbReference type="AlphaFoldDB" id="A0A8H8UG06"/>
<dbReference type="FunFam" id="3.30.40.10:FF:000539">
    <property type="entry name" value="Ring finger domain protein"/>
    <property type="match status" value="1"/>
</dbReference>
<dbReference type="InterPro" id="IPR013083">
    <property type="entry name" value="Znf_RING/FYVE/PHD"/>
</dbReference>
<feature type="compositionally biased region" description="Low complexity" evidence="2">
    <location>
        <begin position="34"/>
        <end position="55"/>
    </location>
</feature>
<reference evidence="5 6" key="1">
    <citation type="submission" date="2018-05" db="EMBL/GenBank/DDBJ databases">
        <title>Genome sequencing and assembly of the regulated plant pathogen Lachnellula willkommii and related sister species for the development of diagnostic species identification markers.</title>
        <authorList>
            <person name="Giroux E."/>
            <person name="Bilodeau G."/>
        </authorList>
    </citation>
    <scope>NUCLEOTIDE SEQUENCE [LARGE SCALE GENOMIC DNA]</scope>
    <source>
        <strain evidence="5 6">CBS 160.35</strain>
    </source>
</reference>
<evidence type="ECO:0000256" key="3">
    <source>
        <dbReference type="SAM" id="Phobius"/>
    </source>
</evidence>
<feature type="region of interest" description="Disordered" evidence="2">
    <location>
        <begin position="326"/>
        <end position="469"/>
    </location>
</feature>
<evidence type="ECO:0000259" key="4">
    <source>
        <dbReference type="PROSITE" id="PS50089"/>
    </source>
</evidence>
<comment type="caution">
    <text evidence="5">The sequence shown here is derived from an EMBL/GenBank/DDBJ whole genome shotgun (WGS) entry which is preliminary data.</text>
</comment>
<dbReference type="Pfam" id="PF13639">
    <property type="entry name" value="zf-RING_2"/>
    <property type="match status" value="1"/>
</dbReference>
<evidence type="ECO:0000256" key="2">
    <source>
        <dbReference type="SAM" id="MobiDB-lite"/>
    </source>
</evidence>
<dbReference type="SMART" id="SM00184">
    <property type="entry name" value="RING"/>
    <property type="match status" value="1"/>
</dbReference>
<feature type="region of interest" description="Disordered" evidence="2">
    <location>
        <begin position="150"/>
        <end position="200"/>
    </location>
</feature>
<dbReference type="InterPro" id="IPR051826">
    <property type="entry name" value="E3_ubiquitin-ligase_domain"/>
</dbReference>
<evidence type="ECO:0000313" key="6">
    <source>
        <dbReference type="Proteomes" id="UP000443090"/>
    </source>
</evidence>
<evidence type="ECO:0000313" key="5">
    <source>
        <dbReference type="EMBL" id="TVY46537.1"/>
    </source>
</evidence>
<keyword evidence="3" id="KW-1133">Transmembrane helix</keyword>
<dbReference type="Proteomes" id="UP000443090">
    <property type="component" value="Unassembled WGS sequence"/>
</dbReference>
<feature type="compositionally biased region" description="Polar residues" evidence="2">
    <location>
        <begin position="407"/>
        <end position="417"/>
    </location>
</feature>
<dbReference type="EMBL" id="QGMI01000142">
    <property type="protein sequence ID" value="TVY46537.1"/>
    <property type="molecule type" value="Genomic_DNA"/>
</dbReference>
<sequence>MAIINQVLVEVLHVAERHLDPRNLGGTQTTAMDAPSATSASPPAASTTSGGKSSGPTSSPLLFFVALGFGVVFTNLWIIVGVKYCFRYNARNRALRNGEDVDPINLENMPTRPHRRRREKKLMTMDEVNERFPLTKYKAWVASRAREGLPTSGGVAVTAPPSRAGSVRETEGIIPSSPVNTKHSVNTIPPPATSEREIEDVTTSPEIVTDYKKKSIDGITVEKETAVEEQNHLEEVPTTTSTVDKLQTTATEMEEDEEDDHILTAVPPELLNNPGDSCAICIDTLEEDDDIRGLTCGHAFHAGCLDPWLTSRRACCPLCKADYYTPKPRPEGEAADTERTGRRRDARMNLPQQPRSAWNGLRVGGRFGTYQSSNRNDSTNDQRRAARRARRAAPPGDAASARGTPATPAQATSNSAEPSRWRPRNPFSGISMPAMHFPGRNRQPTEQDAAPTTATADPSPSQLEAGVVR</sequence>
<name>A0A8H8UG06_9HELO</name>
<feature type="transmembrane region" description="Helical" evidence="3">
    <location>
        <begin position="61"/>
        <end position="86"/>
    </location>
</feature>
<feature type="compositionally biased region" description="Basic and acidic residues" evidence="2">
    <location>
        <begin position="328"/>
        <end position="340"/>
    </location>
</feature>
<keyword evidence="1" id="KW-0862">Zinc</keyword>
<dbReference type="OrthoDB" id="8062037at2759"/>
<feature type="compositionally biased region" description="Low complexity" evidence="2">
    <location>
        <begin position="444"/>
        <end position="462"/>
    </location>
</feature>
<feature type="compositionally biased region" description="Polar residues" evidence="2">
    <location>
        <begin position="177"/>
        <end position="187"/>
    </location>
</feature>
<dbReference type="GO" id="GO:0005737">
    <property type="term" value="C:cytoplasm"/>
    <property type="evidence" value="ECO:0007669"/>
    <property type="project" value="TreeGrafter"/>
</dbReference>
<feature type="compositionally biased region" description="Low complexity" evidence="2">
    <location>
        <begin position="392"/>
        <end position="403"/>
    </location>
</feature>
<proteinExistence type="predicted"/>
<dbReference type="InterPro" id="IPR001841">
    <property type="entry name" value="Znf_RING"/>
</dbReference>
<feature type="domain" description="RING-type" evidence="4">
    <location>
        <begin position="278"/>
        <end position="320"/>
    </location>
</feature>
<keyword evidence="1" id="KW-0863">Zinc-finger</keyword>
<dbReference type="PROSITE" id="PS50089">
    <property type="entry name" value="ZF_RING_2"/>
    <property type="match status" value="1"/>
</dbReference>
<keyword evidence="3" id="KW-0812">Transmembrane</keyword>
<dbReference type="GO" id="GO:0008270">
    <property type="term" value="F:zinc ion binding"/>
    <property type="evidence" value="ECO:0007669"/>
    <property type="project" value="UniProtKB-KW"/>
</dbReference>
<protein>
    <submittedName>
        <fullName evidence="5">RING finger protein</fullName>
    </submittedName>
</protein>
<feature type="region of interest" description="Disordered" evidence="2">
    <location>
        <begin position="22"/>
        <end position="55"/>
    </location>
</feature>
<organism evidence="5 6">
    <name type="scientific">Lachnellula occidentalis</name>
    <dbReference type="NCBI Taxonomy" id="215460"/>
    <lineage>
        <taxon>Eukaryota</taxon>
        <taxon>Fungi</taxon>
        <taxon>Dikarya</taxon>
        <taxon>Ascomycota</taxon>
        <taxon>Pezizomycotina</taxon>
        <taxon>Leotiomycetes</taxon>
        <taxon>Helotiales</taxon>
        <taxon>Lachnaceae</taxon>
        <taxon>Lachnellula</taxon>
    </lineage>
</organism>
<dbReference type="Gene3D" id="3.30.40.10">
    <property type="entry name" value="Zinc/RING finger domain, C3HC4 (zinc finger)"/>
    <property type="match status" value="1"/>
</dbReference>
<dbReference type="SUPFAM" id="SSF57850">
    <property type="entry name" value="RING/U-box"/>
    <property type="match status" value="1"/>
</dbReference>
<dbReference type="CDD" id="cd16473">
    <property type="entry name" value="RING-H2_RNF103"/>
    <property type="match status" value="1"/>
</dbReference>
<gene>
    <name evidence="5" type="primary">RNF148</name>
    <name evidence="5" type="ORF">LOCC1_G003340</name>
</gene>
<evidence type="ECO:0000256" key="1">
    <source>
        <dbReference type="PROSITE-ProRule" id="PRU00175"/>
    </source>
</evidence>
<dbReference type="GO" id="GO:0006511">
    <property type="term" value="P:ubiquitin-dependent protein catabolic process"/>
    <property type="evidence" value="ECO:0007669"/>
    <property type="project" value="TreeGrafter"/>
</dbReference>
<accession>A0A8H8UG06</accession>
<keyword evidence="3" id="KW-0472">Membrane</keyword>
<keyword evidence="6" id="KW-1185">Reference proteome</keyword>
<keyword evidence="1" id="KW-0479">Metal-binding</keyword>
<dbReference type="GO" id="GO:0061630">
    <property type="term" value="F:ubiquitin protein ligase activity"/>
    <property type="evidence" value="ECO:0007669"/>
    <property type="project" value="TreeGrafter"/>
</dbReference>
<dbReference type="PANTHER" id="PTHR22765">
    <property type="entry name" value="RING FINGER AND PROTEASE ASSOCIATED DOMAIN-CONTAINING"/>
    <property type="match status" value="1"/>
</dbReference>